<dbReference type="HOGENOM" id="CLU_1816047_0_0_1"/>
<gene>
    <name evidence="1" type="ORF">HETIRDRAFT_449272</name>
</gene>
<evidence type="ECO:0000313" key="1">
    <source>
        <dbReference type="EMBL" id="ETW83570.1"/>
    </source>
</evidence>
<organism evidence="1 2">
    <name type="scientific">Heterobasidion irregulare (strain TC 32-1)</name>
    <dbReference type="NCBI Taxonomy" id="747525"/>
    <lineage>
        <taxon>Eukaryota</taxon>
        <taxon>Fungi</taxon>
        <taxon>Dikarya</taxon>
        <taxon>Basidiomycota</taxon>
        <taxon>Agaricomycotina</taxon>
        <taxon>Agaricomycetes</taxon>
        <taxon>Russulales</taxon>
        <taxon>Bondarzewiaceae</taxon>
        <taxon>Heterobasidion</taxon>
        <taxon>Heterobasidion annosum species complex</taxon>
    </lineage>
</organism>
<sequence length="142" mass="15333">MDQRVLWLIHDDDRALAASYNFNPPPPPPRCFPAILAHHPPFLSLPTQGTSTVLMCGAPGHPVIQPYALLISEIFRLVSPQLHQLTTTVPCATATAIQITSTPEPPAVVLHAHRAVVLRARVARAQRPVALPLMATTLPTPA</sequence>
<dbReference type="RefSeq" id="XP_009543349.1">
    <property type="nucleotide sequence ID" value="XM_009545054.1"/>
</dbReference>
<accession>W4KE26</accession>
<dbReference type="InParanoid" id="W4KE26"/>
<evidence type="ECO:0000313" key="2">
    <source>
        <dbReference type="Proteomes" id="UP000030671"/>
    </source>
</evidence>
<dbReference type="GeneID" id="20675930"/>
<dbReference type="EMBL" id="KI925456">
    <property type="protein sequence ID" value="ETW83570.1"/>
    <property type="molecule type" value="Genomic_DNA"/>
</dbReference>
<proteinExistence type="predicted"/>
<dbReference type="KEGG" id="hir:HETIRDRAFT_449272"/>
<reference evidence="1 2" key="1">
    <citation type="journal article" date="2012" name="New Phytol.">
        <title>Insight into trade-off between wood decay and parasitism from the genome of a fungal forest pathogen.</title>
        <authorList>
            <person name="Olson A."/>
            <person name="Aerts A."/>
            <person name="Asiegbu F."/>
            <person name="Belbahri L."/>
            <person name="Bouzid O."/>
            <person name="Broberg A."/>
            <person name="Canback B."/>
            <person name="Coutinho P.M."/>
            <person name="Cullen D."/>
            <person name="Dalman K."/>
            <person name="Deflorio G."/>
            <person name="van Diepen L.T."/>
            <person name="Dunand C."/>
            <person name="Duplessis S."/>
            <person name="Durling M."/>
            <person name="Gonthier P."/>
            <person name="Grimwood J."/>
            <person name="Fossdal C.G."/>
            <person name="Hansson D."/>
            <person name="Henrissat B."/>
            <person name="Hietala A."/>
            <person name="Himmelstrand K."/>
            <person name="Hoffmeister D."/>
            <person name="Hogberg N."/>
            <person name="James T.Y."/>
            <person name="Karlsson M."/>
            <person name="Kohler A."/>
            <person name="Kues U."/>
            <person name="Lee Y.H."/>
            <person name="Lin Y.C."/>
            <person name="Lind M."/>
            <person name="Lindquist E."/>
            <person name="Lombard V."/>
            <person name="Lucas S."/>
            <person name="Lunden K."/>
            <person name="Morin E."/>
            <person name="Murat C."/>
            <person name="Park J."/>
            <person name="Raffaello T."/>
            <person name="Rouze P."/>
            <person name="Salamov A."/>
            <person name="Schmutz J."/>
            <person name="Solheim H."/>
            <person name="Stahlberg J."/>
            <person name="Velez H."/>
            <person name="de Vries R.P."/>
            <person name="Wiebenga A."/>
            <person name="Woodward S."/>
            <person name="Yakovlev I."/>
            <person name="Garbelotto M."/>
            <person name="Martin F."/>
            <person name="Grigoriev I.V."/>
            <person name="Stenlid J."/>
        </authorList>
    </citation>
    <scope>NUCLEOTIDE SEQUENCE [LARGE SCALE GENOMIC DNA]</scope>
    <source>
        <strain evidence="1 2">TC 32-1</strain>
    </source>
</reference>
<dbReference type="AlphaFoldDB" id="W4KE26"/>
<protein>
    <submittedName>
        <fullName evidence="1">Uncharacterized protein</fullName>
    </submittedName>
</protein>
<keyword evidence="2" id="KW-1185">Reference proteome</keyword>
<name>W4KE26_HETIT</name>
<dbReference type="Proteomes" id="UP000030671">
    <property type="component" value="Unassembled WGS sequence"/>
</dbReference>